<keyword evidence="2" id="KW-0833">Ubl conjugation pathway</keyword>
<comment type="similarity">
    <text evidence="1">Belongs to the SKP1 family.</text>
</comment>
<accession>A0AAD5UKB9</accession>
<dbReference type="InterPro" id="IPR016897">
    <property type="entry name" value="SKP1"/>
</dbReference>
<dbReference type="EMBL" id="JADGKB010000011">
    <property type="protein sequence ID" value="KAJ3260450.1"/>
    <property type="molecule type" value="Genomic_DNA"/>
</dbReference>
<protein>
    <recommendedName>
        <fullName evidence="5">E3 ubiquitin ligase complex SCF subunit</fullName>
    </recommendedName>
</protein>
<evidence type="ECO:0008006" key="5">
    <source>
        <dbReference type="Google" id="ProtNLM"/>
    </source>
</evidence>
<gene>
    <name evidence="3" type="ORF">HK103_000592</name>
</gene>
<reference evidence="3" key="1">
    <citation type="submission" date="2020-05" db="EMBL/GenBank/DDBJ databases">
        <title>Phylogenomic resolution of chytrid fungi.</title>
        <authorList>
            <person name="Stajich J.E."/>
            <person name="Amses K."/>
            <person name="Simmons R."/>
            <person name="Seto K."/>
            <person name="Myers J."/>
            <person name="Bonds A."/>
            <person name="Quandt C.A."/>
            <person name="Barry K."/>
            <person name="Liu P."/>
            <person name="Grigoriev I."/>
            <person name="Longcore J.E."/>
            <person name="James T.Y."/>
        </authorList>
    </citation>
    <scope>NUCLEOTIDE SEQUENCE</scope>
    <source>
        <strain evidence="3">PLAUS21</strain>
    </source>
</reference>
<dbReference type="Proteomes" id="UP001210925">
    <property type="component" value="Unassembled WGS sequence"/>
</dbReference>
<name>A0AAD5UKB9_9FUNG</name>
<dbReference type="InterPro" id="IPR011333">
    <property type="entry name" value="SKP1/BTB/POZ_sf"/>
</dbReference>
<comment type="caution">
    <text evidence="3">The sequence shown here is derived from an EMBL/GenBank/DDBJ whole genome shotgun (WGS) entry which is preliminary data.</text>
</comment>
<dbReference type="SMART" id="SM00512">
    <property type="entry name" value="Skp1"/>
    <property type="match status" value="1"/>
</dbReference>
<dbReference type="GO" id="GO:0006511">
    <property type="term" value="P:ubiquitin-dependent protein catabolic process"/>
    <property type="evidence" value="ECO:0007669"/>
    <property type="project" value="InterPro"/>
</dbReference>
<evidence type="ECO:0000256" key="1">
    <source>
        <dbReference type="ARBA" id="ARBA00009993"/>
    </source>
</evidence>
<organism evidence="3 4">
    <name type="scientific">Boothiomyces macroporosus</name>
    <dbReference type="NCBI Taxonomy" id="261099"/>
    <lineage>
        <taxon>Eukaryota</taxon>
        <taxon>Fungi</taxon>
        <taxon>Fungi incertae sedis</taxon>
        <taxon>Chytridiomycota</taxon>
        <taxon>Chytridiomycota incertae sedis</taxon>
        <taxon>Chytridiomycetes</taxon>
        <taxon>Rhizophydiales</taxon>
        <taxon>Terramycetaceae</taxon>
        <taxon>Boothiomyces</taxon>
    </lineage>
</organism>
<dbReference type="AlphaFoldDB" id="A0AAD5UKB9"/>
<dbReference type="Gene3D" id="3.30.710.10">
    <property type="entry name" value="Potassium Channel Kv1.1, Chain A"/>
    <property type="match status" value="1"/>
</dbReference>
<dbReference type="InterPro" id="IPR036296">
    <property type="entry name" value="SKP1-like_dim_sf"/>
</dbReference>
<evidence type="ECO:0000313" key="4">
    <source>
        <dbReference type="Proteomes" id="UP001210925"/>
    </source>
</evidence>
<dbReference type="SUPFAM" id="SSF81382">
    <property type="entry name" value="Skp1 dimerisation domain-like"/>
    <property type="match status" value="1"/>
</dbReference>
<evidence type="ECO:0000256" key="2">
    <source>
        <dbReference type="ARBA" id="ARBA00022786"/>
    </source>
</evidence>
<dbReference type="InterPro" id="IPR001232">
    <property type="entry name" value="SKP1-like"/>
</dbReference>
<proteinExistence type="inferred from homology"/>
<keyword evidence="4" id="KW-1185">Reference proteome</keyword>
<dbReference type="PANTHER" id="PTHR11165">
    <property type="entry name" value="SKP1"/>
    <property type="match status" value="1"/>
</dbReference>
<evidence type="ECO:0000313" key="3">
    <source>
        <dbReference type="EMBL" id="KAJ3260450.1"/>
    </source>
</evidence>
<sequence length="112" mass="12932">MAKLSKFVQRNELQTEIAVPALSSSALLKVLEWVNFHSEHTEHDQEELDWDKKFLKVDTAVLFEIIEAANSLEIDELTELCSKNMEEFLGEHEQDLDTVCKEFEIPVDLHGM</sequence>